<keyword evidence="6 15" id="KW-0349">Heme</keyword>
<evidence type="ECO:0000256" key="8">
    <source>
        <dbReference type="ARBA" id="ARBA00022824"/>
    </source>
</evidence>
<evidence type="ECO:0000313" key="16">
    <source>
        <dbReference type="EMBL" id="KOB70495.1"/>
    </source>
</evidence>
<dbReference type="PANTHER" id="PTHR24292:SF54">
    <property type="entry name" value="CYP9F3-RELATED"/>
    <property type="match status" value="1"/>
</dbReference>
<evidence type="ECO:0000313" key="17">
    <source>
        <dbReference type="Proteomes" id="UP000037510"/>
    </source>
</evidence>
<dbReference type="InterPro" id="IPR002401">
    <property type="entry name" value="Cyt_P450_E_grp-I"/>
</dbReference>
<evidence type="ECO:0000256" key="7">
    <source>
        <dbReference type="ARBA" id="ARBA00022723"/>
    </source>
</evidence>
<feature type="binding site" description="axial binding residue" evidence="15">
    <location>
        <position position="87"/>
    </location>
    <ligand>
        <name>heme</name>
        <dbReference type="ChEBI" id="CHEBI:30413"/>
    </ligand>
    <ligandPart>
        <name>Fe</name>
        <dbReference type="ChEBI" id="CHEBI:18248"/>
    </ligandPart>
</feature>
<dbReference type="Pfam" id="PF00067">
    <property type="entry name" value="p450"/>
    <property type="match status" value="1"/>
</dbReference>
<proteinExistence type="inferred from homology"/>
<keyword evidence="8" id="KW-0256">Endoplasmic reticulum</keyword>
<comment type="cofactor">
    <cofactor evidence="1 15">
        <name>heme</name>
        <dbReference type="ChEBI" id="CHEBI:30413"/>
    </cofactor>
</comment>
<dbReference type="EC" id="1.14.14.1" evidence="5"/>
<dbReference type="Gene3D" id="1.10.630.10">
    <property type="entry name" value="Cytochrome P450"/>
    <property type="match status" value="2"/>
</dbReference>
<comment type="catalytic activity">
    <reaction evidence="14">
        <text>an organic molecule + reduced [NADPH--hemoprotein reductase] + O2 = an alcohol + oxidized [NADPH--hemoprotein reductase] + H2O + H(+)</text>
        <dbReference type="Rhea" id="RHEA:17149"/>
        <dbReference type="Rhea" id="RHEA-COMP:11964"/>
        <dbReference type="Rhea" id="RHEA-COMP:11965"/>
        <dbReference type="ChEBI" id="CHEBI:15377"/>
        <dbReference type="ChEBI" id="CHEBI:15378"/>
        <dbReference type="ChEBI" id="CHEBI:15379"/>
        <dbReference type="ChEBI" id="CHEBI:30879"/>
        <dbReference type="ChEBI" id="CHEBI:57618"/>
        <dbReference type="ChEBI" id="CHEBI:58210"/>
        <dbReference type="ChEBI" id="CHEBI:142491"/>
        <dbReference type="EC" id="1.14.14.1"/>
    </reaction>
</comment>
<keyword evidence="9" id="KW-0492">Microsome</keyword>
<keyword evidence="17" id="KW-1185">Reference proteome</keyword>
<evidence type="ECO:0000256" key="4">
    <source>
        <dbReference type="ARBA" id="ARBA00010617"/>
    </source>
</evidence>
<dbReference type="GO" id="GO:0020037">
    <property type="term" value="F:heme binding"/>
    <property type="evidence" value="ECO:0007669"/>
    <property type="project" value="InterPro"/>
</dbReference>
<reference evidence="16 17" key="1">
    <citation type="journal article" date="2015" name="Genome Biol. Evol.">
        <title>The genome of winter moth (Operophtera brumata) provides a genomic perspective on sexual dimorphism and phenology.</title>
        <authorList>
            <person name="Derks M.F."/>
            <person name="Smit S."/>
            <person name="Salis L."/>
            <person name="Schijlen E."/>
            <person name="Bossers A."/>
            <person name="Mateman C."/>
            <person name="Pijl A.S."/>
            <person name="de Ridder D."/>
            <person name="Groenen M.A."/>
            <person name="Visser M.E."/>
            <person name="Megens H.J."/>
        </authorList>
    </citation>
    <scope>NUCLEOTIDE SEQUENCE [LARGE SCALE GENOMIC DNA]</scope>
    <source>
        <strain evidence="16">WM2013NL</strain>
        <tissue evidence="16">Head and thorax</tissue>
    </source>
</reference>
<protein>
    <recommendedName>
        <fullName evidence="5">unspecific monooxygenase</fullName>
        <ecNumber evidence="5">1.14.14.1</ecNumber>
    </recommendedName>
</protein>
<dbReference type="AlphaFoldDB" id="A0A0L7L505"/>
<accession>A0A0L7L505</accession>
<name>A0A0L7L505_OPEBR</name>
<evidence type="ECO:0000256" key="15">
    <source>
        <dbReference type="PIRSR" id="PIRSR602401-1"/>
    </source>
</evidence>
<comment type="subcellular location">
    <subcellularLocation>
        <location evidence="3">Endoplasmic reticulum membrane</location>
        <topology evidence="3">Peripheral membrane protein</topology>
    </subcellularLocation>
    <subcellularLocation>
        <location evidence="2">Microsome membrane</location>
        <topology evidence="2">Peripheral membrane protein</topology>
    </subcellularLocation>
</comment>
<dbReference type="InterPro" id="IPR050476">
    <property type="entry name" value="Insect_CytP450_Detox"/>
</dbReference>
<evidence type="ECO:0000256" key="10">
    <source>
        <dbReference type="ARBA" id="ARBA00023002"/>
    </source>
</evidence>
<dbReference type="InterPro" id="IPR001128">
    <property type="entry name" value="Cyt_P450"/>
</dbReference>
<evidence type="ECO:0000256" key="5">
    <source>
        <dbReference type="ARBA" id="ARBA00012109"/>
    </source>
</evidence>
<keyword evidence="7 15" id="KW-0479">Metal-binding</keyword>
<evidence type="ECO:0000256" key="14">
    <source>
        <dbReference type="ARBA" id="ARBA00047827"/>
    </source>
</evidence>
<evidence type="ECO:0000256" key="1">
    <source>
        <dbReference type="ARBA" id="ARBA00001971"/>
    </source>
</evidence>
<keyword evidence="11 15" id="KW-0408">Iron</keyword>
<keyword evidence="13" id="KW-0472">Membrane</keyword>
<dbReference type="STRING" id="104452.A0A0L7L505"/>
<dbReference type="SUPFAM" id="SSF48264">
    <property type="entry name" value="Cytochrome P450"/>
    <property type="match status" value="1"/>
</dbReference>
<dbReference type="PANTHER" id="PTHR24292">
    <property type="entry name" value="CYTOCHROME P450"/>
    <property type="match status" value="1"/>
</dbReference>
<keyword evidence="10" id="KW-0560">Oxidoreductase</keyword>
<keyword evidence="12" id="KW-0503">Monooxygenase</keyword>
<dbReference type="InterPro" id="IPR036396">
    <property type="entry name" value="Cyt_P450_sf"/>
</dbReference>
<evidence type="ECO:0000256" key="13">
    <source>
        <dbReference type="ARBA" id="ARBA00023136"/>
    </source>
</evidence>
<dbReference type="PRINTS" id="PR00463">
    <property type="entry name" value="EP450I"/>
</dbReference>
<evidence type="ECO:0000256" key="3">
    <source>
        <dbReference type="ARBA" id="ARBA00004406"/>
    </source>
</evidence>
<comment type="similarity">
    <text evidence="4">Belongs to the cytochrome P450 family.</text>
</comment>
<dbReference type="EMBL" id="JTDY01002916">
    <property type="protein sequence ID" value="KOB70495.1"/>
    <property type="molecule type" value="Genomic_DNA"/>
</dbReference>
<feature type="non-terminal residue" evidence="16">
    <location>
        <position position="1"/>
    </location>
</feature>
<dbReference type="GO" id="GO:0005789">
    <property type="term" value="C:endoplasmic reticulum membrane"/>
    <property type="evidence" value="ECO:0007669"/>
    <property type="project" value="UniProtKB-SubCell"/>
</dbReference>
<evidence type="ECO:0000256" key="9">
    <source>
        <dbReference type="ARBA" id="ARBA00022848"/>
    </source>
</evidence>
<evidence type="ECO:0000256" key="2">
    <source>
        <dbReference type="ARBA" id="ARBA00004174"/>
    </source>
</evidence>
<comment type="caution">
    <text evidence="16">The sequence shown here is derived from an EMBL/GenBank/DDBJ whole genome shotgun (WGS) entry which is preliminary data.</text>
</comment>
<dbReference type="GO" id="GO:0005506">
    <property type="term" value="F:iron ion binding"/>
    <property type="evidence" value="ECO:0007669"/>
    <property type="project" value="InterPro"/>
</dbReference>
<evidence type="ECO:0000256" key="11">
    <source>
        <dbReference type="ARBA" id="ARBA00023004"/>
    </source>
</evidence>
<dbReference type="GO" id="GO:0016712">
    <property type="term" value="F:oxidoreductase activity, acting on paired donors, with incorporation or reduction of molecular oxygen, reduced flavin or flavoprotein as one donor, and incorporation of one atom of oxygen"/>
    <property type="evidence" value="ECO:0007669"/>
    <property type="project" value="UniProtKB-EC"/>
</dbReference>
<sequence length="94" mass="11082">KEICQVFDKFKGDNYDSIKELNYLYMAFRETMRKHPSIALISLSGLHSDPKYFKDPEKFNPENFSADNMRRIPQYAYMPYGEGPRNCIGMVLFI</sequence>
<evidence type="ECO:0000256" key="12">
    <source>
        <dbReference type="ARBA" id="ARBA00023033"/>
    </source>
</evidence>
<organism evidence="16 17">
    <name type="scientific">Operophtera brumata</name>
    <name type="common">Winter moth</name>
    <name type="synonym">Phalaena brumata</name>
    <dbReference type="NCBI Taxonomy" id="104452"/>
    <lineage>
        <taxon>Eukaryota</taxon>
        <taxon>Metazoa</taxon>
        <taxon>Ecdysozoa</taxon>
        <taxon>Arthropoda</taxon>
        <taxon>Hexapoda</taxon>
        <taxon>Insecta</taxon>
        <taxon>Pterygota</taxon>
        <taxon>Neoptera</taxon>
        <taxon>Endopterygota</taxon>
        <taxon>Lepidoptera</taxon>
        <taxon>Glossata</taxon>
        <taxon>Ditrysia</taxon>
        <taxon>Geometroidea</taxon>
        <taxon>Geometridae</taxon>
        <taxon>Larentiinae</taxon>
        <taxon>Operophtera</taxon>
    </lineage>
</organism>
<gene>
    <name evidence="16" type="ORF">OBRU01_15107</name>
</gene>
<dbReference type="Proteomes" id="UP000037510">
    <property type="component" value="Unassembled WGS sequence"/>
</dbReference>
<evidence type="ECO:0000256" key="6">
    <source>
        <dbReference type="ARBA" id="ARBA00022617"/>
    </source>
</evidence>